<dbReference type="AlphaFoldDB" id="A0AAV7LH36"/>
<reference evidence="15" key="1">
    <citation type="journal article" date="2022" name="bioRxiv">
        <title>Sequencing and chromosome-scale assembly of the giantPleurodeles waltlgenome.</title>
        <authorList>
            <person name="Brown T."/>
            <person name="Elewa A."/>
            <person name="Iarovenko S."/>
            <person name="Subramanian E."/>
            <person name="Araus A.J."/>
            <person name="Petzold A."/>
            <person name="Susuki M."/>
            <person name="Suzuki K.-i.T."/>
            <person name="Hayashi T."/>
            <person name="Toyoda A."/>
            <person name="Oliveira C."/>
            <person name="Osipova E."/>
            <person name="Leigh N.D."/>
            <person name="Simon A."/>
            <person name="Yun M.H."/>
        </authorList>
    </citation>
    <scope>NUCLEOTIDE SEQUENCE</scope>
    <source>
        <strain evidence="15">20211129_DDA</strain>
        <tissue evidence="15">Liver</tissue>
    </source>
</reference>
<keyword evidence="7" id="KW-0319">Glycerol metabolism</keyword>
<comment type="pathway">
    <text evidence="2">Glycerolipid metabolism; triacylglycerol biosynthesis.</text>
</comment>
<dbReference type="GO" id="GO:0004144">
    <property type="term" value="F:diacylglycerol O-acyltransferase activity"/>
    <property type="evidence" value="ECO:0007669"/>
    <property type="project" value="TreeGrafter"/>
</dbReference>
<evidence type="ECO:0000256" key="6">
    <source>
        <dbReference type="ARBA" id="ARBA00022692"/>
    </source>
</evidence>
<accession>A0AAV7LH36</accession>
<dbReference type="CDD" id="cd07987">
    <property type="entry name" value="LPLAT_MGAT-like"/>
    <property type="match status" value="1"/>
</dbReference>
<keyword evidence="10" id="KW-0443">Lipid metabolism</keyword>
<evidence type="ECO:0000313" key="15">
    <source>
        <dbReference type="EMBL" id="KAJ1088653.1"/>
    </source>
</evidence>
<evidence type="ECO:0000256" key="3">
    <source>
        <dbReference type="ARBA" id="ARBA00005420"/>
    </source>
</evidence>
<keyword evidence="4" id="KW-0444">Lipid biosynthesis</keyword>
<evidence type="ECO:0000256" key="9">
    <source>
        <dbReference type="ARBA" id="ARBA00022989"/>
    </source>
</evidence>
<evidence type="ECO:0000256" key="13">
    <source>
        <dbReference type="RuleBase" id="RU367023"/>
    </source>
</evidence>
<dbReference type="GO" id="GO:0019432">
    <property type="term" value="P:triglyceride biosynthetic process"/>
    <property type="evidence" value="ECO:0007669"/>
    <property type="project" value="TreeGrafter"/>
</dbReference>
<comment type="subcellular location">
    <subcellularLocation>
        <location evidence="1 13">Endoplasmic reticulum membrane</location>
        <topology evidence="1 13">Multi-pass membrane protein</topology>
    </subcellularLocation>
</comment>
<dbReference type="GO" id="GO:0005789">
    <property type="term" value="C:endoplasmic reticulum membrane"/>
    <property type="evidence" value="ECO:0007669"/>
    <property type="project" value="UniProtKB-SubCell"/>
</dbReference>
<keyword evidence="5 13" id="KW-0808">Transferase</keyword>
<name>A0AAV7LH36_PLEWA</name>
<proteinExistence type="inferred from homology"/>
<evidence type="ECO:0000256" key="4">
    <source>
        <dbReference type="ARBA" id="ARBA00022516"/>
    </source>
</evidence>
<dbReference type="Proteomes" id="UP001066276">
    <property type="component" value="Chromosome 11"/>
</dbReference>
<comment type="similarity">
    <text evidence="3 13">Belongs to the diacylglycerol acyltransferase family.</text>
</comment>
<keyword evidence="11 13" id="KW-0472">Membrane</keyword>
<keyword evidence="8 13" id="KW-0256">Endoplasmic reticulum</keyword>
<protein>
    <recommendedName>
        <fullName evidence="13">Acyltransferase</fullName>
        <ecNumber evidence="13">2.3.1.-</ecNumber>
    </recommendedName>
</protein>
<sequence length="423" mass="47081">MSRRMMSLFYRPRLQPAPQAIPAPGIGGHRGPLEPCLICLTQSGVSYKPSEASGAAQATATRSRDHYRPPRCTGVPVIPQGSAAVTASQSHRVGANLFRSGALHACRPRSLMADLSGNDRNTDWIGSKVDEEWGMWREQLKLLSALHWILTFLLLAPACVLLMTYLLFTPFWSLPVVYCLWWITDWKTPERGGRKSQWMSKWGLWRHFRGYFPVKLLKTTDLDPNQNYIFGCHPHGIMSIGAFCNFGTEATRFSKAFPGIKTFLTTLNGNFRIPLFRDYLMAAGICSVNNSSIDYLLSRIGTGNAVVIVVGGAAEALNCTSKEHILTLKNRKGFIKKALTHGTALVPVYSFGENEIYQQCLFQDGGWKRAVQNLFKKWIGFAPCVFIGRGIFSSTSKGILPFRRPITTVGLYSFSVAIGGETW</sequence>
<evidence type="ECO:0000256" key="5">
    <source>
        <dbReference type="ARBA" id="ARBA00022679"/>
    </source>
</evidence>
<feature type="transmembrane region" description="Helical" evidence="13">
    <location>
        <begin position="145"/>
        <end position="168"/>
    </location>
</feature>
<comment type="caution">
    <text evidence="13">Lacks conserved residue(s) required for the propagation of feature annotation.</text>
</comment>
<dbReference type="EMBL" id="JANPWB010000015">
    <property type="protein sequence ID" value="KAJ1088653.1"/>
    <property type="molecule type" value="Genomic_DNA"/>
</dbReference>
<gene>
    <name evidence="15" type="ORF">NDU88_001809</name>
</gene>
<evidence type="ECO:0000256" key="12">
    <source>
        <dbReference type="ARBA" id="ARBA00023315"/>
    </source>
</evidence>
<evidence type="ECO:0000256" key="8">
    <source>
        <dbReference type="ARBA" id="ARBA00022824"/>
    </source>
</evidence>
<organism evidence="15 16">
    <name type="scientific">Pleurodeles waltl</name>
    <name type="common">Iberian ribbed newt</name>
    <dbReference type="NCBI Taxonomy" id="8319"/>
    <lineage>
        <taxon>Eukaryota</taxon>
        <taxon>Metazoa</taxon>
        <taxon>Chordata</taxon>
        <taxon>Craniata</taxon>
        <taxon>Vertebrata</taxon>
        <taxon>Euteleostomi</taxon>
        <taxon>Amphibia</taxon>
        <taxon>Batrachia</taxon>
        <taxon>Caudata</taxon>
        <taxon>Salamandroidea</taxon>
        <taxon>Salamandridae</taxon>
        <taxon>Pleurodelinae</taxon>
        <taxon>Pleurodeles</taxon>
    </lineage>
</organism>
<dbReference type="Pfam" id="PF03982">
    <property type="entry name" value="DAGAT"/>
    <property type="match status" value="1"/>
</dbReference>
<keyword evidence="16" id="KW-1185">Reference proteome</keyword>
<dbReference type="GO" id="GO:0046339">
    <property type="term" value="P:diacylglycerol metabolic process"/>
    <property type="evidence" value="ECO:0007669"/>
    <property type="project" value="TreeGrafter"/>
</dbReference>
<comment type="caution">
    <text evidence="15">The sequence shown here is derived from an EMBL/GenBank/DDBJ whole genome shotgun (WGS) entry which is preliminary data.</text>
</comment>
<evidence type="ECO:0000256" key="11">
    <source>
        <dbReference type="ARBA" id="ARBA00023136"/>
    </source>
</evidence>
<dbReference type="EC" id="2.3.1.-" evidence="13"/>
<evidence type="ECO:0000313" key="16">
    <source>
        <dbReference type="Proteomes" id="UP001066276"/>
    </source>
</evidence>
<evidence type="ECO:0000256" key="10">
    <source>
        <dbReference type="ARBA" id="ARBA00023098"/>
    </source>
</evidence>
<keyword evidence="9 13" id="KW-1133">Transmembrane helix</keyword>
<evidence type="ECO:0000256" key="2">
    <source>
        <dbReference type="ARBA" id="ARBA00004771"/>
    </source>
</evidence>
<evidence type="ECO:0000256" key="1">
    <source>
        <dbReference type="ARBA" id="ARBA00004477"/>
    </source>
</evidence>
<keyword evidence="6 13" id="KW-0812">Transmembrane</keyword>
<evidence type="ECO:0000256" key="7">
    <source>
        <dbReference type="ARBA" id="ARBA00022798"/>
    </source>
</evidence>
<evidence type="ECO:0000256" key="14">
    <source>
        <dbReference type="SAM" id="MobiDB-lite"/>
    </source>
</evidence>
<feature type="region of interest" description="Disordered" evidence="14">
    <location>
        <begin position="51"/>
        <end position="70"/>
    </location>
</feature>
<dbReference type="PANTHER" id="PTHR12317">
    <property type="entry name" value="DIACYLGLYCEROL O-ACYLTRANSFERASE"/>
    <property type="match status" value="1"/>
</dbReference>
<dbReference type="PANTHER" id="PTHR12317:SF80">
    <property type="entry name" value="ACYLTRANSFERASE"/>
    <property type="match status" value="1"/>
</dbReference>
<keyword evidence="12" id="KW-0012">Acyltransferase</keyword>
<dbReference type="InterPro" id="IPR007130">
    <property type="entry name" value="DAGAT"/>
</dbReference>
<dbReference type="GO" id="GO:0006071">
    <property type="term" value="P:glycerol metabolic process"/>
    <property type="evidence" value="ECO:0007669"/>
    <property type="project" value="UniProtKB-KW"/>
</dbReference>